<evidence type="ECO:0000256" key="2">
    <source>
        <dbReference type="ARBA" id="ARBA00022448"/>
    </source>
</evidence>
<dbReference type="PROSITE" id="PS00211">
    <property type="entry name" value="ABC_TRANSPORTER_1"/>
    <property type="match status" value="1"/>
</dbReference>
<feature type="region of interest" description="Disordered" evidence="5">
    <location>
        <begin position="249"/>
        <end position="280"/>
    </location>
</feature>
<keyword evidence="3" id="KW-0547">Nucleotide-binding</keyword>
<reference evidence="8" key="1">
    <citation type="submission" date="2016-10" db="EMBL/GenBank/DDBJ databases">
        <title>Frankia sp. NRRL B-16386 Genome sequencing.</title>
        <authorList>
            <person name="Ghodhbane-Gtari F."/>
            <person name="Swanson E."/>
            <person name="Gueddou A."/>
            <person name="Hezbri K."/>
            <person name="Ktari K."/>
            <person name="Nouioui I."/>
            <person name="Morris K."/>
            <person name="Simpson S."/>
            <person name="Abebe-Akele F."/>
            <person name="Thomas K."/>
            <person name="Gtari M."/>
            <person name="Tisa L.S."/>
        </authorList>
    </citation>
    <scope>NUCLEOTIDE SEQUENCE [LARGE SCALE GENOMIC DNA]</scope>
    <source>
        <strain evidence="8">NRRL B-16386</strain>
    </source>
</reference>
<dbReference type="Proteomes" id="UP000188929">
    <property type="component" value="Unassembled WGS sequence"/>
</dbReference>
<dbReference type="RefSeq" id="WP_076818954.1">
    <property type="nucleotide sequence ID" value="NZ_MOMC01000044.1"/>
</dbReference>
<dbReference type="PROSITE" id="PS50893">
    <property type="entry name" value="ABC_TRANSPORTER_2"/>
    <property type="match status" value="1"/>
</dbReference>
<accession>A0A1V2I9F7</accession>
<dbReference type="SUPFAM" id="SSF52540">
    <property type="entry name" value="P-loop containing nucleoside triphosphate hydrolases"/>
    <property type="match status" value="1"/>
</dbReference>
<proteinExistence type="inferred from homology"/>
<dbReference type="AlphaFoldDB" id="A0A1V2I9F7"/>
<organism evidence="7 8">
    <name type="scientific">Pseudofrankia asymbiotica</name>
    <dbReference type="NCBI Taxonomy" id="1834516"/>
    <lineage>
        <taxon>Bacteria</taxon>
        <taxon>Bacillati</taxon>
        <taxon>Actinomycetota</taxon>
        <taxon>Actinomycetes</taxon>
        <taxon>Frankiales</taxon>
        <taxon>Frankiaceae</taxon>
        <taxon>Pseudofrankia</taxon>
    </lineage>
</organism>
<dbReference type="InterPro" id="IPR017871">
    <property type="entry name" value="ABC_transporter-like_CS"/>
</dbReference>
<dbReference type="GO" id="GO:0015833">
    <property type="term" value="P:peptide transport"/>
    <property type="evidence" value="ECO:0007669"/>
    <property type="project" value="InterPro"/>
</dbReference>
<gene>
    <name evidence="7" type="ORF">BL253_21390</name>
</gene>
<dbReference type="CDD" id="cd03257">
    <property type="entry name" value="ABC_NikE_OppD_transporters"/>
    <property type="match status" value="1"/>
</dbReference>
<evidence type="ECO:0000313" key="8">
    <source>
        <dbReference type="Proteomes" id="UP000188929"/>
    </source>
</evidence>
<sequence>MILDVRGVSRSFRAIGRPPVVALDDVYLRVPEGDTLGLVGESGSGKSTLLRCVMRLEKPDEGEVLFRGRDALPLRGKGLRAYRRQVQMVFQDPASSLSPRMTVEQLVGEGMLVHRLERSAARRRERVAELLDAVGIPPDAMARHPVSFSGGQLQRIAIARALAVEPSLLVCDEPVSALDVSVQAQVLNLLLRTQARTGLSILFVSHDLAVVKYLCPSIAVLEKGRIVEEASRDKLFQAPRAAYTRALIDAVPNPDPVRPGPGSRPPKPRPGGNDAEGNHE</sequence>
<dbReference type="EMBL" id="MOMC01000044">
    <property type="protein sequence ID" value="ONH27787.1"/>
    <property type="molecule type" value="Genomic_DNA"/>
</dbReference>
<dbReference type="GO" id="GO:0005524">
    <property type="term" value="F:ATP binding"/>
    <property type="evidence" value="ECO:0007669"/>
    <property type="project" value="UniProtKB-KW"/>
</dbReference>
<dbReference type="GO" id="GO:0055085">
    <property type="term" value="P:transmembrane transport"/>
    <property type="evidence" value="ECO:0007669"/>
    <property type="project" value="UniProtKB-ARBA"/>
</dbReference>
<dbReference type="Pfam" id="PF08352">
    <property type="entry name" value="oligo_HPY"/>
    <property type="match status" value="1"/>
</dbReference>
<dbReference type="InterPro" id="IPR003593">
    <property type="entry name" value="AAA+_ATPase"/>
</dbReference>
<dbReference type="InterPro" id="IPR003439">
    <property type="entry name" value="ABC_transporter-like_ATP-bd"/>
</dbReference>
<feature type="compositionally biased region" description="Pro residues" evidence="5">
    <location>
        <begin position="253"/>
        <end position="269"/>
    </location>
</feature>
<feature type="domain" description="ABC transporter" evidence="6">
    <location>
        <begin position="3"/>
        <end position="248"/>
    </location>
</feature>
<dbReference type="Gene3D" id="3.40.50.300">
    <property type="entry name" value="P-loop containing nucleotide triphosphate hydrolases"/>
    <property type="match status" value="1"/>
</dbReference>
<dbReference type="InterPro" id="IPR050319">
    <property type="entry name" value="ABC_transp_ATP-bind"/>
</dbReference>
<dbReference type="STRING" id="1834516.BL253_21390"/>
<dbReference type="PANTHER" id="PTHR43776">
    <property type="entry name" value="TRANSPORT ATP-BINDING PROTEIN"/>
    <property type="match status" value="1"/>
</dbReference>
<dbReference type="InterPro" id="IPR027417">
    <property type="entry name" value="P-loop_NTPase"/>
</dbReference>
<dbReference type="PANTHER" id="PTHR43776:SF7">
    <property type="entry name" value="D,D-DIPEPTIDE TRANSPORT ATP-BINDING PROTEIN DDPF-RELATED"/>
    <property type="match status" value="1"/>
</dbReference>
<comment type="similarity">
    <text evidence="1">Belongs to the ABC transporter superfamily.</text>
</comment>
<evidence type="ECO:0000256" key="4">
    <source>
        <dbReference type="ARBA" id="ARBA00022840"/>
    </source>
</evidence>
<comment type="caution">
    <text evidence="7">The sequence shown here is derived from an EMBL/GenBank/DDBJ whole genome shotgun (WGS) entry which is preliminary data.</text>
</comment>
<dbReference type="Pfam" id="PF00005">
    <property type="entry name" value="ABC_tran"/>
    <property type="match status" value="1"/>
</dbReference>
<keyword evidence="4 7" id="KW-0067">ATP-binding</keyword>
<dbReference type="OrthoDB" id="8036461at2"/>
<dbReference type="InterPro" id="IPR013563">
    <property type="entry name" value="Oligopep_ABC_C"/>
</dbReference>
<protein>
    <submittedName>
        <fullName evidence="7">Dipeptide/oligopeptide/nickel ABC transporter ATP-binding protein</fullName>
    </submittedName>
</protein>
<evidence type="ECO:0000259" key="6">
    <source>
        <dbReference type="PROSITE" id="PS50893"/>
    </source>
</evidence>
<evidence type="ECO:0000256" key="3">
    <source>
        <dbReference type="ARBA" id="ARBA00022741"/>
    </source>
</evidence>
<name>A0A1V2I9F7_9ACTN</name>
<keyword evidence="8" id="KW-1185">Reference proteome</keyword>
<evidence type="ECO:0000256" key="5">
    <source>
        <dbReference type="SAM" id="MobiDB-lite"/>
    </source>
</evidence>
<dbReference type="SMART" id="SM00382">
    <property type="entry name" value="AAA"/>
    <property type="match status" value="1"/>
</dbReference>
<evidence type="ECO:0000256" key="1">
    <source>
        <dbReference type="ARBA" id="ARBA00005417"/>
    </source>
</evidence>
<keyword evidence="2" id="KW-0813">Transport</keyword>
<evidence type="ECO:0000313" key="7">
    <source>
        <dbReference type="EMBL" id="ONH27787.1"/>
    </source>
</evidence>
<dbReference type="GO" id="GO:0016887">
    <property type="term" value="F:ATP hydrolysis activity"/>
    <property type="evidence" value="ECO:0007669"/>
    <property type="project" value="InterPro"/>
</dbReference>